<dbReference type="PANTHER" id="PTHR11070">
    <property type="entry name" value="UVRD / RECB / PCRA DNA HELICASE FAMILY MEMBER"/>
    <property type="match status" value="1"/>
</dbReference>
<keyword evidence="1" id="KW-0540">Nuclease</keyword>
<comment type="caution">
    <text evidence="16">The sequence shown here is derived from an EMBL/GenBank/DDBJ whole genome shotgun (WGS) entry which is preliminary data.</text>
</comment>
<evidence type="ECO:0000256" key="12">
    <source>
        <dbReference type="ARBA" id="ARBA00034808"/>
    </source>
</evidence>
<name>A0ABT3G627_9BACT</name>
<keyword evidence="3" id="KW-0227">DNA damage</keyword>
<evidence type="ECO:0000256" key="8">
    <source>
        <dbReference type="ARBA" id="ARBA00023125"/>
    </source>
</evidence>
<evidence type="ECO:0000256" key="13">
    <source>
        <dbReference type="ARBA" id="ARBA00048988"/>
    </source>
</evidence>
<keyword evidence="4 14" id="KW-0378">Hydrolase</keyword>
<evidence type="ECO:0000256" key="3">
    <source>
        <dbReference type="ARBA" id="ARBA00022763"/>
    </source>
</evidence>
<keyword evidence="7 14" id="KW-0067">ATP-binding</keyword>
<dbReference type="Gene3D" id="3.90.320.10">
    <property type="match status" value="1"/>
</dbReference>
<reference evidence="16" key="1">
    <citation type="submission" date="2022-10" db="EMBL/GenBank/DDBJ databases">
        <title>Luteolibacter sp. GHJ8, whole genome shotgun sequencing project.</title>
        <authorList>
            <person name="Zhao G."/>
            <person name="Shen L."/>
        </authorList>
    </citation>
    <scope>NUCLEOTIDE SEQUENCE</scope>
    <source>
        <strain evidence="16">GHJ8</strain>
    </source>
</reference>
<comment type="catalytic activity">
    <reaction evidence="11">
        <text>Couples ATP hydrolysis with the unwinding of duplex DNA by translocating in the 3'-5' direction.</text>
        <dbReference type="EC" id="5.6.2.4"/>
    </reaction>
</comment>
<dbReference type="PANTHER" id="PTHR11070:SF67">
    <property type="entry name" value="DNA 3'-5' HELICASE"/>
    <property type="match status" value="1"/>
</dbReference>
<dbReference type="RefSeq" id="WP_264514815.1">
    <property type="nucleotide sequence ID" value="NZ_JAPDDR010000008.1"/>
</dbReference>
<protein>
    <recommendedName>
        <fullName evidence="12">DNA 3'-5' helicase</fullName>
        <ecNumber evidence="12">5.6.2.4</ecNumber>
    </recommendedName>
</protein>
<accession>A0ABT3G627</accession>
<keyword evidence="8" id="KW-0238">DNA-binding</keyword>
<evidence type="ECO:0000256" key="9">
    <source>
        <dbReference type="ARBA" id="ARBA00023204"/>
    </source>
</evidence>
<dbReference type="SUPFAM" id="SSF52540">
    <property type="entry name" value="P-loop containing nucleoside triphosphate hydrolases"/>
    <property type="match status" value="1"/>
</dbReference>
<evidence type="ECO:0000256" key="14">
    <source>
        <dbReference type="PROSITE-ProRule" id="PRU00560"/>
    </source>
</evidence>
<feature type="binding site" evidence="14">
    <location>
        <begin position="10"/>
        <end position="17"/>
    </location>
    <ligand>
        <name>ATP</name>
        <dbReference type="ChEBI" id="CHEBI:30616"/>
    </ligand>
</feature>
<dbReference type="Pfam" id="PF13361">
    <property type="entry name" value="UvrD_C"/>
    <property type="match status" value="1"/>
</dbReference>
<keyword evidence="5 14" id="KW-0347">Helicase</keyword>
<dbReference type="InterPro" id="IPR000212">
    <property type="entry name" value="DNA_helicase_UvrD/REP"/>
</dbReference>
<evidence type="ECO:0000256" key="10">
    <source>
        <dbReference type="ARBA" id="ARBA00023235"/>
    </source>
</evidence>
<keyword evidence="10" id="KW-0413">Isomerase</keyword>
<evidence type="ECO:0000259" key="15">
    <source>
        <dbReference type="PROSITE" id="PS51198"/>
    </source>
</evidence>
<dbReference type="InterPro" id="IPR014016">
    <property type="entry name" value="UvrD-like_ATP-bd"/>
</dbReference>
<keyword evidence="9" id="KW-0234">DNA repair</keyword>
<dbReference type="Proteomes" id="UP001165653">
    <property type="component" value="Unassembled WGS sequence"/>
</dbReference>
<evidence type="ECO:0000313" key="17">
    <source>
        <dbReference type="Proteomes" id="UP001165653"/>
    </source>
</evidence>
<dbReference type="SUPFAM" id="SSF52980">
    <property type="entry name" value="Restriction endonuclease-like"/>
    <property type="match status" value="1"/>
</dbReference>
<keyword evidence="6" id="KW-0269">Exonuclease</keyword>
<evidence type="ECO:0000256" key="1">
    <source>
        <dbReference type="ARBA" id="ARBA00022722"/>
    </source>
</evidence>
<evidence type="ECO:0000256" key="2">
    <source>
        <dbReference type="ARBA" id="ARBA00022741"/>
    </source>
</evidence>
<dbReference type="Pfam" id="PF00580">
    <property type="entry name" value="UvrD-helicase"/>
    <property type="match status" value="1"/>
</dbReference>
<dbReference type="InterPro" id="IPR027417">
    <property type="entry name" value="P-loop_NTPase"/>
</dbReference>
<sequence length="1046" mass="116442">MSMQSLMIRASAGSGKTFQLSNRFLALLAAGADPSELIALTFTRKAAGEFADRILSRLAKGSLSDEEALKLTRELSDTLAGNTENGMPALFPAGDKIEPDLTSFRELLEKLVASLHRVSLGTLDSFFVRIVKRFPYELGLAEFRLLEEEALQAEKSQVLARIFREVPERQREAFLGAFRLATHGKEHNRLCRLLDDFLDKHHQRYLSAPLRGQWGNLDLIWPDGCPWEHVEDFHQAAQEVMEFLPSVGVDKKPHATWLKGWQKAADWFRLYAPGDGRKTEPAIDRTLGLLADLSRGHAVDVFSGMEHRISGRLADAMTRLIGGYLRGEIEARATRTTGLWSLLWAYESIYEAEVRRRGGLGFADVTRLLSAGGLTDDGRARIESRLDARYRHWLLDEFQDTSRGQWEVLEGLLDEAILDPEGERSLFVVGDTKQGIYGWRGGEPRLFDDLLQRPGWPVRMKEWGMETSWRSSVEVLGLANLVCDPAVMRGRFPEAAVRRWNYVNHRSAQRVTPLAGYAVVVDTDEDSGEEEEIGGVEGALRDVLAHVNPIARGLSCAVLVRSNDKARKLVDFIRKEFPGMPVEMDAEVELALDNPVGVALMDFFRWLGHPADRLAQGHVMASPLGPVLGEWAEGPRLIWHHCRKRVLERGMAGVMQDLAAGLKSRGVLNPFLEGRLGGILRAALEYDESGRRDFDEWVRVMESLKQREYSAEGALQVMTVHKAKGLEFDMVVLPDLAGGVFDDPSKAGILEFKDESGRIESLLLSPSKKLLEADPALSARFEAWSAEQCYERFCNLYVALTRAKHATYVLLPKAPANPSSGRRHDLWIRSAVSGGGTVEWNGRVQLVLHESGDAAWFADASDRGDTGAKEEEGIHLGAAIARREKVIPSAAKKGGFAFAPAGVAFGNEVHAAFERIRWIDGDAIDLPGNTAGQMVRELLEVPEIRSVFLREGREVELRREQPVDTILDGKWLSGTIDRLHILRDSAGAVEAVEIVDFKTDAVSNGEELIARYAEQMAAYREAVSRAFGVPVKCRLLSTRLKKCFDC</sequence>
<organism evidence="16 17">
    <name type="scientific">Luteolibacter rhizosphaerae</name>
    <dbReference type="NCBI Taxonomy" id="2989719"/>
    <lineage>
        <taxon>Bacteria</taxon>
        <taxon>Pseudomonadati</taxon>
        <taxon>Verrucomicrobiota</taxon>
        <taxon>Verrucomicrobiia</taxon>
        <taxon>Verrucomicrobiales</taxon>
        <taxon>Verrucomicrobiaceae</taxon>
        <taxon>Luteolibacter</taxon>
    </lineage>
</organism>
<keyword evidence="2 14" id="KW-0547">Nucleotide-binding</keyword>
<evidence type="ECO:0000256" key="4">
    <source>
        <dbReference type="ARBA" id="ARBA00022801"/>
    </source>
</evidence>
<dbReference type="EC" id="5.6.2.4" evidence="12"/>
<dbReference type="Gene3D" id="3.40.50.300">
    <property type="entry name" value="P-loop containing nucleotide triphosphate hydrolases"/>
    <property type="match status" value="3"/>
</dbReference>
<evidence type="ECO:0000256" key="11">
    <source>
        <dbReference type="ARBA" id="ARBA00034617"/>
    </source>
</evidence>
<gene>
    <name evidence="16" type="ORF">OJ996_16925</name>
</gene>
<evidence type="ECO:0000313" key="16">
    <source>
        <dbReference type="EMBL" id="MCW1915273.1"/>
    </source>
</evidence>
<keyword evidence="17" id="KW-1185">Reference proteome</keyword>
<comment type="catalytic activity">
    <reaction evidence="13">
        <text>ATP + H2O = ADP + phosphate + H(+)</text>
        <dbReference type="Rhea" id="RHEA:13065"/>
        <dbReference type="ChEBI" id="CHEBI:15377"/>
        <dbReference type="ChEBI" id="CHEBI:15378"/>
        <dbReference type="ChEBI" id="CHEBI:30616"/>
        <dbReference type="ChEBI" id="CHEBI:43474"/>
        <dbReference type="ChEBI" id="CHEBI:456216"/>
        <dbReference type="EC" id="5.6.2.4"/>
    </reaction>
</comment>
<feature type="domain" description="UvrD-like helicase ATP-binding" evidence="15">
    <location>
        <begin position="1"/>
        <end position="472"/>
    </location>
</feature>
<dbReference type="InterPro" id="IPR011335">
    <property type="entry name" value="Restrct_endonuc-II-like"/>
</dbReference>
<evidence type="ECO:0000256" key="6">
    <source>
        <dbReference type="ARBA" id="ARBA00022839"/>
    </source>
</evidence>
<dbReference type="InterPro" id="IPR014017">
    <property type="entry name" value="DNA_helicase_UvrD-like_C"/>
</dbReference>
<dbReference type="PROSITE" id="PS51198">
    <property type="entry name" value="UVRD_HELICASE_ATP_BIND"/>
    <property type="match status" value="1"/>
</dbReference>
<evidence type="ECO:0000256" key="7">
    <source>
        <dbReference type="ARBA" id="ARBA00022840"/>
    </source>
</evidence>
<evidence type="ECO:0000256" key="5">
    <source>
        <dbReference type="ARBA" id="ARBA00022806"/>
    </source>
</evidence>
<dbReference type="EMBL" id="JAPDDR010000008">
    <property type="protein sequence ID" value="MCW1915273.1"/>
    <property type="molecule type" value="Genomic_DNA"/>
</dbReference>
<dbReference type="InterPro" id="IPR011604">
    <property type="entry name" value="PDDEXK-like_dom_sf"/>
</dbReference>
<proteinExistence type="predicted"/>